<dbReference type="Pfam" id="PF05935">
    <property type="entry name" value="Arylsulfotrans"/>
    <property type="match status" value="1"/>
</dbReference>
<keyword evidence="2" id="KW-1185">Reference proteome</keyword>
<proteinExistence type="predicted"/>
<dbReference type="InterPro" id="IPR053143">
    <property type="entry name" value="Arylsulfate_ST"/>
</dbReference>
<dbReference type="InterPro" id="IPR010262">
    <property type="entry name" value="Arylsulfotransferase_bact"/>
</dbReference>
<sequence>MTTTDKNGKKETEAYTVTTTTSLPKYIENSNPTATNVDKSKMIIGKNELTVLVRSTKETYTVDADGAVRWYSTLWNQHIMEPLSTGHFLMLTKENTSDLVYNDLIQTDYLGRVYKEYKFGTKTVSNEFGTKNAETTIIHHDITELPNHHYLATVNDGSSKYVEDTIVEISHKTGKVVRVLNLKNILPASMYKNYSATKRGDGRLDWFHNNAVDYIKKDHSILVSGRNSDMTMKIDWNTQKIQWIYSGKKKSSWPKAYQKYVLTPSKGTSITGGKHDLHLISQSKNGNIQNVLLFDNNISVTNGNKSTSGKYSQGVQYHINQDKKTITQTWAYGKSLETANFSYIIGNTQKLGKNNYMMDFGYISKGTKSNIIEVSNNKQVFNLTLSTPASKAYVYRAYRLPLLPSAYTFSVTK</sequence>
<gene>
    <name evidence="1" type="ORF">LOSG293_260120</name>
</gene>
<dbReference type="PANTHER" id="PTHR35340:SF10">
    <property type="entry name" value="CYTOPLASMIC PROTEIN"/>
    <property type="match status" value="1"/>
</dbReference>
<dbReference type="STRING" id="1291743.LOSG293_260120"/>
<dbReference type="EMBL" id="BBJM01000026">
    <property type="protein sequence ID" value="GAK48349.1"/>
    <property type="molecule type" value="Genomic_DNA"/>
</dbReference>
<keyword evidence="1" id="KW-0808">Transferase</keyword>
<dbReference type="Proteomes" id="UP000028700">
    <property type="component" value="Unassembled WGS sequence"/>
</dbReference>
<name>A0A081BJY1_9LACO</name>
<comment type="caution">
    <text evidence="1">The sequence shown here is derived from an EMBL/GenBank/DDBJ whole genome shotgun (WGS) entry which is preliminary data.</text>
</comment>
<accession>A0A081BJY1</accession>
<dbReference type="RefSeq" id="WP_235786828.1">
    <property type="nucleotide sequence ID" value="NZ_BBJM01000026.1"/>
</dbReference>
<dbReference type="GO" id="GO:0004062">
    <property type="term" value="F:aryl sulfotransferase activity"/>
    <property type="evidence" value="ECO:0007669"/>
    <property type="project" value="InterPro"/>
</dbReference>
<evidence type="ECO:0000313" key="2">
    <source>
        <dbReference type="Proteomes" id="UP000028700"/>
    </source>
</evidence>
<protein>
    <submittedName>
        <fullName evidence="1">Putative arylsulfate sulfotransferase</fullName>
    </submittedName>
</protein>
<dbReference type="eggNOG" id="ENOG502ZAQ1">
    <property type="taxonomic scope" value="Bacteria"/>
</dbReference>
<reference evidence="1" key="1">
    <citation type="journal article" date="2014" name="Genome Announc.">
        <title>Draft Genome Sequence of Lactobacillus oryzae Strain SG293T.</title>
        <authorList>
            <person name="Tanizawa Y."/>
            <person name="Fujisawa T."/>
            <person name="Mochizuki T."/>
            <person name="Kaminuma E."/>
            <person name="Nakamura Y."/>
            <person name="Tohno M."/>
        </authorList>
    </citation>
    <scope>NUCLEOTIDE SEQUENCE [LARGE SCALE GENOMIC DNA]</scope>
    <source>
        <strain evidence="1">SG293</strain>
    </source>
</reference>
<organism evidence="1 2">
    <name type="scientific">Secundilactobacillus oryzae JCM 18671</name>
    <dbReference type="NCBI Taxonomy" id="1291743"/>
    <lineage>
        <taxon>Bacteria</taxon>
        <taxon>Bacillati</taxon>
        <taxon>Bacillota</taxon>
        <taxon>Bacilli</taxon>
        <taxon>Lactobacillales</taxon>
        <taxon>Lactobacillaceae</taxon>
        <taxon>Secundilactobacillus</taxon>
    </lineage>
</organism>
<evidence type="ECO:0000313" key="1">
    <source>
        <dbReference type="EMBL" id="GAK48349.1"/>
    </source>
</evidence>
<dbReference type="AlphaFoldDB" id="A0A081BJY1"/>
<dbReference type="PANTHER" id="PTHR35340">
    <property type="entry name" value="PQQ ENZYME REPEAT PROTEIN-RELATED"/>
    <property type="match status" value="1"/>
</dbReference>